<dbReference type="Gene3D" id="1.20.120.520">
    <property type="entry name" value="nmb1532 protein domain like"/>
    <property type="match status" value="1"/>
</dbReference>
<evidence type="ECO:0000259" key="8">
    <source>
        <dbReference type="Pfam" id="PF02441"/>
    </source>
</evidence>
<dbReference type="PANTHER" id="PTHR36438:SF1">
    <property type="entry name" value="IRON-SULFUR CLUSTER REPAIR PROTEIN YTFE"/>
    <property type="match status" value="1"/>
</dbReference>
<dbReference type="InterPro" id="IPR036551">
    <property type="entry name" value="Flavin_trans-like"/>
</dbReference>
<keyword evidence="3" id="KW-0479">Metal-binding</keyword>
<organism evidence="9 10">
    <name type="scientific">Pleodorina starrii</name>
    <dbReference type="NCBI Taxonomy" id="330485"/>
    <lineage>
        <taxon>Eukaryota</taxon>
        <taxon>Viridiplantae</taxon>
        <taxon>Chlorophyta</taxon>
        <taxon>core chlorophytes</taxon>
        <taxon>Chlorophyceae</taxon>
        <taxon>CS clade</taxon>
        <taxon>Chlamydomonadales</taxon>
        <taxon>Volvocaceae</taxon>
        <taxon>Pleodorina</taxon>
    </lineage>
</organism>
<comment type="pathway">
    <text evidence="5">Cofactor biosynthesis; coenzyme A biosynthesis; CoA from (R)-pantothenate: step 3/5.</text>
</comment>
<evidence type="ECO:0000313" key="10">
    <source>
        <dbReference type="Proteomes" id="UP001165080"/>
    </source>
</evidence>
<dbReference type="Proteomes" id="UP001165080">
    <property type="component" value="Unassembled WGS sequence"/>
</dbReference>
<accession>A0A9W6C3T6</accession>
<dbReference type="GO" id="GO:0046872">
    <property type="term" value="F:metal ion binding"/>
    <property type="evidence" value="ECO:0007669"/>
    <property type="project" value="UniProtKB-KW"/>
</dbReference>
<keyword evidence="4" id="KW-0408">Iron</keyword>
<keyword evidence="10" id="KW-1185">Reference proteome</keyword>
<gene>
    <name evidence="9" type="primary">PLESTB004036</name>
    <name evidence="9" type="ORF">PLESTB_001953200</name>
</gene>
<dbReference type="Pfam" id="PF02441">
    <property type="entry name" value="Flavoprotein"/>
    <property type="match status" value="1"/>
</dbReference>
<dbReference type="GO" id="GO:0004633">
    <property type="term" value="F:phosphopantothenoylcysteine decarboxylase activity"/>
    <property type="evidence" value="ECO:0007669"/>
    <property type="project" value="UniProtKB-EC"/>
</dbReference>
<dbReference type="PANTHER" id="PTHR36438">
    <property type="entry name" value="IRON-SULFUR CLUSTER REPAIR PROTEIN YTFE"/>
    <property type="match status" value="1"/>
</dbReference>
<evidence type="ECO:0000256" key="6">
    <source>
        <dbReference type="ARBA" id="ARBA00066422"/>
    </source>
</evidence>
<evidence type="ECO:0000259" key="7">
    <source>
        <dbReference type="Pfam" id="PF01814"/>
    </source>
</evidence>
<dbReference type="Gene3D" id="3.40.50.1950">
    <property type="entry name" value="Flavin prenyltransferase-like"/>
    <property type="match status" value="1"/>
</dbReference>
<feature type="domain" description="Hemerythrin-like" evidence="7">
    <location>
        <begin position="166"/>
        <end position="298"/>
    </location>
</feature>
<feature type="domain" description="Flavoprotein" evidence="8">
    <location>
        <begin position="41"/>
        <end position="105"/>
    </location>
</feature>
<comment type="subcellular location">
    <subcellularLocation>
        <location evidence="1">Cytoplasm</location>
    </subcellularLocation>
</comment>
<dbReference type="Pfam" id="PF01814">
    <property type="entry name" value="Hemerythrin"/>
    <property type="match status" value="1"/>
</dbReference>
<dbReference type="GO" id="GO:0005737">
    <property type="term" value="C:cytoplasm"/>
    <property type="evidence" value="ECO:0007669"/>
    <property type="project" value="UniProtKB-SubCell"/>
</dbReference>
<sequence>MAERTLSAEIGPDAADRLRALAARVHLLGDLGAAIASGSCPVAGMIVAPCSMRSLAAIAHGLDDNLLTRAAGVQLKERRPLVLLAREAPLTLAHLKNMQAAAEMGALPGAARIFREADISFCCGGERSLREAAEKAGLNLTVLTTRLQDLIDAAAQEAPSETPDLIAHIVRRYHDTHREELGFLIPLAHRVETVHGDHDEAPLGLTQALMALRDDLDTQMSAEESALFPAILRGEDAAQADRGQTAAILGRIADVTHSLHLPLGACGSWTALYTGLRKLCDDVVAHLYLEDTVLFPQAAA</sequence>
<protein>
    <recommendedName>
        <fullName evidence="6">phosphopantothenoylcysteine decarboxylase</fullName>
        <ecNumber evidence="6">4.1.1.36</ecNumber>
    </recommendedName>
</protein>
<comment type="caution">
    <text evidence="9">The sequence shown here is derived from an EMBL/GenBank/DDBJ whole genome shotgun (WGS) entry which is preliminary data.</text>
</comment>
<evidence type="ECO:0000256" key="5">
    <source>
        <dbReference type="ARBA" id="ARBA00060685"/>
    </source>
</evidence>
<dbReference type="Pfam" id="PF04405">
    <property type="entry name" value="ScdA_N"/>
    <property type="match status" value="1"/>
</dbReference>
<evidence type="ECO:0000256" key="3">
    <source>
        <dbReference type="ARBA" id="ARBA00022723"/>
    </source>
</evidence>
<evidence type="ECO:0000313" key="9">
    <source>
        <dbReference type="EMBL" id="GLC62870.1"/>
    </source>
</evidence>
<reference evidence="9 10" key="1">
    <citation type="journal article" date="2023" name="Commun. Biol.">
        <title>Reorganization of the ancestral sex-determining regions during the evolution of trioecy in Pleodorina starrii.</title>
        <authorList>
            <person name="Takahashi K."/>
            <person name="Suzuki S."/>
            <person name="Kawai-Toyooka H."/>
            <person name="Yamamoto K."/>
            <person name="Hamaji T."/>
            <person name="Ootsuki R."/>
            <person name="Yamaguchi H."/>
            <person name="Kawachi M."/>
            <person name="Higashiyama T."/>
            <person name="Nozaki H."/>
        </authorList>
    </citation>
    <scope>NUCLEOTIDE SEQUENCE [LARGE SCALE GENOMIC DNA]</scope>
    <source>
        <strain evidence="9 10">NIES-4479</strain>
    </source>
</reference>
<keyword evidence="2" id="KW-0963">Cytoplasm</keyword>
<dbReference type="EMBL" id="BRXU01000073">
    <property type="protein sequence ID" value="GLC62870.1"/>
    <property type="molecule type" value="Genomic_DNA"/>
</dbReference>
<evidence type="ECO:0000256" key="2">
    <source>
        <dbReference type="ARBA" id="ARBA00022490"/>
    </source>
</evidence>
<proteinExistence type="predicted"/>
<evidence type="ECO:0000256" key="1">
    <source>
        <dbReference type="ARBA" id="ARBA00004496"/>
    </source>
</evidence>
<dbReference type="EC" id="4.1.1.36" evidence="6"/>
<name>A0A9W6C3T6_9CHLO</name>
<dbReference type="AlphaFoldDB" id="A0A9W6C3T6"/>
<dbReference type="InterPro" id="IPR003382">
    <property type="entry name" value="Flavoprotein"/>
</dbReference>
<dbReference type="InterPro" id="IPR019903">
    <property type="entry name" value="RIC_family"/>
</dbReference>
<dbReference type="InterPro" id="IPR012312">
    <property type="entry name" value="Hemerythrin-like"/>
</dbReference>
<dbReference type="SUPFAM" id="SSF52507">
    <property type="entry name" value="Homo-oligomeric flavin-containing Cys decarboxylases, HFCD"/>
    <property type="match status" value="1"/>
</dbReference>
<evidence type="ECO:0000256" key="4">
    <source>
        <dbReference type="ARBA" id="ARBA00023004"/>
    </source>
</evidence>